<evidence type="ECO:0000313" key="3">
    <source>
        <dbReference type="Proteomes" id="UP000000716"/>
    </source>
</evidence>
<feature type="transmembrane region" description="Helical" evidence="1">
    <location>
        <begin position="20"/>
        <end position="37"/>
    </location>
</feature>
<accession>C4L1Z5</accession>
<dbReference type="eggNOG" id="ENOG50339GR">
    <property type="taxonomic scope" value="Bacteria"/>
</dbReference>
<gene>
    <name evidence="2" type="ordered locus">EAT1b_0236</name>
</gene>
<feature type="transmembrane region" description="Helical" evidence="1">
    <location>
        <begin position="86"/>
        <end position="108"/>
    </location>
</feature>
<name>C4L1Z5_EXISA</name>
<dbReference type="EMBL" id="CP001615">
    <property type="protein sequence ID" value="ACQ69169.1"/>
    <property type="molecule type" value="Genomic_DNA"/>
</dbReference>
<proteinExistence type="predicted"/>
<dbReference type="AlphaFoldDB" id="C4L1Z5"/>
<feature type="transmembrane region" description="Helical" evidence="1">
    <location>
        <begin position="120"/>
        <end position="143"/>
    </location>
</feature>
<keyword evidence="1" id="KW-1133">Transmembrane helix</keyword>
<dbReference type="STRING" id="360911.EAT1b_0236"/>
<protein>
    <submittedName>
        <fullName evidence="2">Uncharacterized protein</fullName>
    </submittedName>
</protein>
<sequence>MMDIYRLLRIQLFEWRYQRLLGIIPLFVFCASLLVIVRDSSELHLSIQIVHSLYLPWISWSVILYFQPLYDTGAYYTLIPHYRKWIGFNFVFLFTFYVVGYLLLLFNIDGAFRLIQTNPLILVHHLLLLTLFWWIGAALVLLLKSFEYATALVLTYTLIEVITRGEFMPWPHIFYFYEYYDFTIYMQKISLIVFISLVFVCLALVRLYKRD</sequence>
<feature type="transmembrane region" description="Helical" evidence="1">
    <location>
        <begin position="189"/>
        <end position="208"/>
    </location>
</feature>
<dbReference type="HOGENOM" id="CLU_1319405_0_0_9"/>
<keyword evidence="1" id="KW-0812">Transmembrane</keyword>
<keyword evidence="1" id="KW-0472">Membrane</keyword>
<dbReference type="KEGG" id="eat:EAT1b_0236"/>
<reference evidence="2 3" key="1">
    <citation type="journal article" date="2011" name="J. Bacteriol.">
        <title>Complete genome sequence of the Thermophilic Bacterium Exiguobacterium sp. AT1b.</title>
        <authorList>
            <person name="Vishnivetskaya T.A."/>
            <person name="Lucas S."/>
            <person name="Copeland A."/>
            <person name="Lapidus A."/>
            <person name="Glavina Del Rio T."/>
            <person name="Dalin E."/>
            <person name="Tice H."/>
            <person name="Bruce D.C."/>
            <person name="Goodwin L.A."/>
            <person name="Pitluck S."/>
            <person name="Saunders E."/>
            <person name="Brettin T."/>
            <person name="Detter C."/>
            <person name="Han C."/>
            <person name="Larimer F."/>
            <person name="Land M.L."/>
            <person name="Hauser L.J."/>
            <person name="Kyrpides N.C."/>
            <person name="Ovchinnikova G."/>
            <person name="Kathariou S."/>
            <person name="Ramaley R.F."/>
            <person name="Rodrigues D.F."/>
            <person name="Hendrix C."/>
            <person name="Richardson P."/>
            <person name="Tiedje J.M."/>
        </authorList>
    </citation>
    <scope>NUCLEOTIDE SEQUENCE [LARGE SCALE GENOMIC DNA]</scope>
    <source>
        <strain evidence="3">ATCC BAA-1283 / AT1b</strain>
    </source>
</reference>
<evidence type="ECO:0000313" key="2">
    <source>
        <dbReference type="EMBL" id="ACQ69169.1"/>
    </source>
</evidence>
<keyword evidence="3" id="KW-1185">Reference proteome</keyword>
<evidence type="ECO:0000256" key="1">
    <source>
        <dbReference type="SAM" id="Phobius"/>
    </source>
</evidence>
<dbReference type="Proteomes" id="UP000000716">
    <property type="component" value="Chromosome"/>
</dbReference>
<organism evidence="2 3">
    <name type="scientific">Exiguobacterium sp. (strain ATCC BAA-1283 / AT1b)</name>
    <dbReference type="NCBI Taxonomy" id="360911"/>
    <lineage>
        <taxon>Bacteria</taxon>
        <taxon>Bacillati</taxon>
        <taxon>Bacillota</taxon>
        <taxon>Bacilli</taxon>
        <taxon>Bacillales</taxon>
        <taxon>Bacillales Family XII. Incertae Sedis</taxon>
        <taxon>Exiguobacterium</taxon>
    </lineage>
</organism>